<dbReference type="EMBL" id="CAJVQB010023503">
    <property type="protein sequence ID" value="CAG8802056.1"/>
    <property type="molecule type" value="Genomic_DNA"/>
</dbReference>
<dbReference type="Proteomes" id="UP000789901">
    <property type="component" value="Unassembled WGS sequence"/>
</dbReference>
<feature type="non-terminal residue" evidence="2">
    <location>
        <position position="1"/>
    </location>
</feature>
<comment type="caution">
    <text evidence="2">The sequence shown here is derived from an EMBL/GenBank/DDBJ whole genome shotgun (WGS) entry which is preliminary data.</text>
</comment>
<organism evidence="2 3">
    <name type="scientific">Gigaspora margarita</name>
    <dbReference type="NCBI Taxonomy" id="4874"/>
    <lineage>
        <taxon>Eukaryota</taxon>
        <taxon>Fungi</taxon>
        <taxon>Fungi incertae sedis</taxon>
        <taxon>Mucoromycota</taxon>
        <taxon>Glomeromycotina</taxon>
        <taxon>Glomeromycetes</taxon>
        <taxon>Diversisporales</taxon>
        <taxon>Gigasporaceae</taxon>
        <taxon>Gigaspora</taxon>
    </lineage>
</organism>
<evidence type="ECO:0000313" key="3">
    <source>
        <dbReference type="Proteomes" id="UP000789901"/>
    </source>
</evidence>
<evidence type="ECO:0000256" key="1">
    <source>
        <dbReference type="SAM" id="MobiDB-lite"/>
    </source>
</evidence>
<proteinExistence type="predicted"/>
<accession>A0ABN7VVF9</accession>
<evidence type="ECO:0000313" key="2">
    <source>
        <dbReference type="EMBL" id="CAG8802056.1"/>
    </source>
</evidence>
<reference evidence="2 3" key="1">
    <citation type="submission" date="2021-06" db="EMBL/GenBank/DDBJ databases">
        <authorList>
            <person name="Kallberg Y."/>
            <person name="Tangrot J."/>
            <person name="Rosling A."/>
        </authorList>
    </citation>
    <scope>NUCLEOTIDE SEQUENCE [LARGE SCALE GENOMIC DNA]</scope>
    <source>
        <strain evidence="2 3">120-4 pot B 10/14</strain>
    </source>
</reference>
<protein>
    <submittedName>
        <fullName evidence="2">37682_t:CDS:1</fullName>
    </submittedName>
</protein>
<name>A0ABN7VVF9_GIGMA</name>
<keyword evidence="3" id="KW-1185">Reference proteome</keyword>
<feature type="region of interest" description="Disordered" evidence="1">
    <location>
        <begin position="27"/>
        <end position="48"/>
    </location>
</feature>
<gene>
    <name evidence="2" type="ORF">GMARGA_LOCUS23334</name>
</gene>
<sequence length="66" mass="7928">IFEEIHSEVKDLNYELNQLQEIYQSKYNSNDNKSDNEEDNYQRSILASDNLPLDDTDYELDDYFTL</sequence>